<name>A0A9P7XL66_9FUNG</name>
<organism evidence="2 3">
    <name type="scientific">Linnemannia hyalina</name>
    <dbReference type="NCBI Taxonomy" id="64524"/>
    <lineage>
        <taxon>Eukaryota</taxon>
        <taxon>Fungi</taxon>
        <taxon>Fungi incertae sedis</taxon>
        <taxon>Mucoromycota</taxon>
        <taxon>Mortierellomycotina</taxon>
        <taxon>Mortierellomycetes</taxon>
        <taxon>Mortierellales</taxon>
        <taxon>Mortierellaceae</taxon>
        <taxon>Linnemannia</taxon>
    </lineage>
</organism>
<evidence type="ECO:0000313" key="3">
    <source>
        <dbReference type="Proteomes" id="UP000707451"/>
    </source>
</evidence>
<reference evidence="2" key="1">
    <citation type="submission" date="2021-06" db="EMBL/GenBank/DDBJ databases">
        <title>Genome Sequence of Mortierella hyaline Strain SCG-10, a Cold-Adapted, Nitrate-Reducing Fungus Isolated from Soil in Minnesota, USA.</title>
        <authorList>
            <person name="Aldossari N."/>
        </authorList>
    </citation>
    <scope>NUCLEOTIDE SEQUENCE</scope>
    <source>
        <strain evidence="2">SCG-10</strain>
    </source>
</reference>
<evidence type="ECO:0000313" key="2">
    <source>
        <dbReference type="EMBL" id="KAG9062143.1"/>
    </source>
</evidence>
<feature type="compositionally biased region" description="Basic and acidic residues" evidence="1">
    <location>
        <begin position="96"/>
        <end position="114"/>
    </location>
</feature>
<evidence type="ECO:0000256" key="1">
    <source>
        <dbReference type="SAM" id="MobiDB-lite"/>
    </source>
</evidence>
<dbReference type="Proteomes" id="UP000707451">
    <property type="component" value="Unassembled WGS sequence"/>
</dbReference>
<proteinExistence type="predicted"/>
<dbReference type="OrthoDB" id="2406827at2759"/>
<dbReference type="AlphaFoldDB" id="A0A9P7XL66"/>
<feature type="region of interest" description="Disordered" evidence="1">
    <location>
        <begin position="96"/>
        <end position="172"/>
    </location>
</feature>
<comment type="caution">
    <text evidence="2">The sequence shown here is derived from an EMBL/GenBank/DDBJ whole genome shotgun (WGS) entry which is preliminary data.</text>
</comment>
<keyword evidence="3" id="KW-1185">Reference proteome</keyword>
<dbReference type="EMBL" id="JAHRHY010000020">
    <property type="protein sequence ID" value="KAG9062143.1"/>
    <property type="molecule type" value="Genomic_DNA"/>
</dbReference>
<gene>
    <name evidence="2" type="ORF">KI688_006475</name>
</gene>
<accession>A0A9P7XL66</accession>
<sequence length="172" mass="19275">MDDGRLVCRNPRVTLIKLRQDLLDAYYAIGEPKFFDSELPKNHNVFNWNDYHYTEGFLAQSTRFFDTFAFEVLEDGDEQSDLGKKILGLLNTDKTKKLDNKSTKDKSGADDTPKDQQSGKSQPMDKLGYRSDIGKSGYKSDGGNSGGKPRYKSGGGQDRMQPGQENDGEKSD</sequence>
<protein>
    <submittedName>
        <fullName evidence="2">Uncharacterized protein</fullName>
    </submittedName>
</protein>